<dbReference type="EMBL" id="JARAKH010000022">
    <property type="protein sequence ID" value="KAK8392475.1"/>
    <property type="molecule type" value="Genomic_DNA"/>
</dbReference>
<reference evidence="1 2" key="1">
    <citation type="submission" date="2023-03" db="EMBL/GenBank/DDBJ databases">
        <title>High-quality genome of Scylla paramamosain provides insights in environmental adaptation.</title>
        <authorList>
            <person name="Zhang L."/>
        </authorList>
    </citation>
    <scope>NUCLEOTIDE SEQUENCE [LARGE SCALE GENOMIC DNA]</scope>
    <source>
        <strain evidence="1">LZ_2023a</strain>
        <tissue evidence="1">Muscle</tissue>
    </source>
</reference>
<evidence type="ECO:0000313" key="1">
    <source>
        <dbReference type="EMBL" id="KAK8392475.1"/>
    </source>
</evidence>
<dbReference type="AlphaFoldDB" id="A0AAW0U0Q4"/>
<keyword evidence="2" id="KW-1185">Reference proteome</keyword>
<evidence type="ECO:0000313" key="2">
    <source>
        <dbReference type="Proteomes" id="UP001487740"/>
    </source>
</evidence>
<proteinExistence type="predicted"/>
<sequence length="136" mass="15106">MQLDYILEKHGRIFRGFHDGRGVRLARSSQSHTGRRVSWHYSSECTVDKTKVVKSAFEECAALLKFGINIPNIPVPPSNGGASTSIDMFENLVSNAFDRFCGKDSFVSIVNATKKSMDMTEPMPNGRLSANLSVRH</sequence>
<protein>
    <submittedName>
        <fullName evidence="1">Uncharacterized protein</fullName>
    </submittedName>
</protein>
<dbReference type="Proteomes" id="UP001487740">
    <property type="component" value="Unassembled WGS sequence"/>
</dbReference>
<organism evidence="1 2">
    <name type="scientific">Scylla paramamosain</name>
    <name type="common">Mud crab</name>
    <dbReference type="NCBI Taxonomy" id="85552"/>
    <lineage>
        <taxon>Eukaryota</taxon>
        <taxon>Metazoa</taxon>
        <taxon>Ecdysozoa</taxon>
        <taxon>Arthropoda</taxon>
        <taxon>Crustacea</taxon>
        <taxon>Multicrustacea</taxon>
        <taxon>Malacostraca</taxon>
        <taxon>Eumalacostraca</taxon>
        <taxon>Eucarida</taxon>
        <taxon>Decapoda</taxon>
        <taxon>Pleocyemata</taxon>
        <taxon>Brachyura</taxon>
        <taxon>Eubrachyura</taxon>
        <taxon>Portunoidea</taxon>
        <taxon>Portunidae</taxon>
        <taxon>Portuninae</taxon>
        <taxon>Scylla</taxon>
    </lineage>
</organism>
<comment type="caution">
    <text evidence="1">The sequence shown here is derived from an EMBL/GenBank/DDBJ whole genome shotgun (WGS) entry which is preliminary data.</text>
</comment>
<gene>
    <name evidence="1" type="ORF">O3P69_014677</name>
</gene>
<accession>A0AAW0U0Q4</accession>
<name>A0AAW0U0Q4_SCYPA</name>